<accession>M2X5A8</accession>
<evidence type="ECO:0000259" key="9">
    <source>
        <dbReference type="PROSITE" id="PS52040"/>
    </source>
</evidence>
<evidence type="ECO:0000256" key="4">
    <source>
        <dbReference type="ARBA" id="ARBA00023029"/>
    </source>
</evidence>
<dbReference type="Gene3D" id="1.10.268.10">
    <property type="entry name" value="Topoisomerase, domain 3"/>
    <property type="match status" value="1"/>
</dbReference>
<name>M2X5A8_GALSU</name>
<dbReference type="Pfam" id="PF03989">
    <property type="entry name" value="DNA_gyraseA_C"/>
    <property type="match status" value="5"/>
</dbReference>
<dbReference type="GO" id="GO:0006265">
    <property type="term" value="P:DNA topological change"/>
    <property type="evidence" value="ECO:0007669"/>
    <property type="project" value="UniProtKB-UniRule"/>
</dbReference>
<dbReference type="PANTHER" id="PTHR43493">
    <property type="entry name" value="DNA GYRASE/TOPOISOMERASE SUBUNIT A"/>
    <property type="match status" value="1"/>
</dbReference>
<dbReference type="AlphaFoldDB" id="M2X5A8"/>
<dbReference type="GeneID" id="17090304"/>
<dbReference type="FunFam" id="3.30.1360.40:FF:000002">
    <property type="entry name" value="DNA gyrase subunit A"/>
    <property type="match status" value="1"/>
</dbReference>
<keyword evidence="4 7" id="KW-0799">Topoisomerase</keyword>
<evidence type="ECO:0000256" key="2">
    <source>
        <dbReference type="ARBA" id="ARBA00008263"/>
    </source>
</evidence>
<dbReference type="InterPro" id="IPR002205">
    <property type="entry name" value="Topo_IIA_dom_A"/>
</dbReference>
<evidence type="ECO:0000256" key="3">
    <source>
        <dbReference type="ARBA" id="ARBA00012895"/>
    </source>
</evidence>
<dbReference type="Pfam" id="PF00521">
    <property type="entry name" value="DNA_topoisoIV"/>
    <property type="match status" value="1"/>
</dbReference>
<feature type="coiled-coil region" evidence="8">
    <location>
        <begin position="525"/>
        <end position="552"/>
    </location>
</feature>
<dbReference type="SUPFAM" id="SSF56719">
    <property type="entry name" value="Type II DNA topoisomerase"/>
    <property type="match status" value="1"/>
</dbReference>
<evidence type="ECO:0000256" key="6">
    <source>
        <dbReference type="ARBA" id="ARBA00023235"/>
    </source>
</evidence>
<dbReference type="NCBIfam" id="NF004043">
    <property type="entry name" value="PRK05560.1"/>
    <property type="match status" value="1"/>
</dbReference>
<dbReference type="InterPro" id="IPR013757">
    <property type="entry name" value="Topo_IIA_A_a_sf"/>
</dbReference>
<comment type="similarity">
    <text evidence="2">Belongs to the type II topoisomerase GyrA/ParC subunit family.</text>
</comment>
<evidence type="ECO:0000313" key="11">
    <source>
        <dbReference type="Proteomes" id="UP000030680"/>
    </source>
</evidence>
<dbReference type="eggNOG" id="KOG0355">
    <property type="taxonomic scope" value="Eukaryota"/>
</dbReference>
<evidence type="ECO:0000256" key="1">
    <source>
        <dbReference type="ARBA" id="ARBA00000185"/>
    </source>
</evidence>
<dbReference type="InterPro" id="IPR013760">
    <property type="entry name" value="Topo_IIA-like_dom_sf"/>
</dbReference>
<dbReference type="FunFam" id="1.10.268.10:FF:000001">
    <property type="entry name" value="DNA gyrase subunit A"/>
    <property type="match status" value="1"/>
</dbReference>
<evidence type="ECO:0000256" key="8">
    <source>
        <dbReference type="SAM" id="Coils"/>
    </source>
</evidence>
<gene>
    <name evidence="10" type="ORF">Gasu_10570</name>
</gene>
<dbReference type="GO" id="GO:0009330">
    <property type="term" value="C:DNA topoisomerase type II (double strand cut, ATP-hydrolyzing) complex"/>
    <property type="evidence" value="ECO:0007669"/>
    <property type="project" value="TreeGrafter"/>
</dbReference>
<dbReference type="EC" id="5.6.2.2" evidence="3"/>
<dbReference type="STRING" id="130081.M2X5A8"/>
<dbReference type="SUPFAM" id="SSF101904">
    <property type="entry name" value="GyrA/ParC C-terminal domain-like"/>
    <property type="match status" value="1"/>
</dbReference>
<dbReference type="Proteomes" id="UP000030680">
    <property type="component" value="Unassembled WGS sequence"/>
</dbReference>
<keyword evidence="8" id="KW-0175">Coiled coil</keyword>
<dbReference type="Gene3D" id="2.120.10.90">
    <property type="entry name" value="DNA gyrase/topoisomerase IV, subunit A, C-terminal"/>
    <property type="match status" value="1"/>
</dbReference>
<reference evidence="11" key="1">
    <citation type="journal article" date="2013" name="Science">
        <title>Gene transfer from bacteria and archaea facilitated evolution of an extremophilic eukaryote.</title>
        <authorList>
            <person name="Schonknecht G."/>
            <person name="Chen W.H."/>
            <person name="Ternes C.M."/>
            <person name="Barbier G.G."/>
            <person name="Shrestha R.P."/>
            <person name="Stanke M."/>
            <person name="Brautigam A."/>
            <person name="Baker B.J."/>
            <person name="Banfield J.F."/>
            <person name="Garavito R.M."/>
            <person name="Carr K."/>
            <person name="Wilkerson C."/>
            <person name="Rensing S.A."/>
            <person name="Gagneul D."/>
            <person name="Dickenson N.E."/>
            <person name="Oesterhelt C."/>
            <person name="Lercher M.J."/>
            <person name="Weber A.P."/>
        </authorList>
    </citation>
    <scope>NUCLEOTIDE SEQUENCE [LARGE SCALE GENOMIC DNA]</scope>
    <source>
        <strain evidence="11">074W</strain>
    </source>
</reference>
<evidence type="ECO:0000256" key="5">
    <source>
        <dbReference type="ARBA" id="ARBA00023125"/>
    </source>
</evidence>
<dbReference type="KEGG" id="gsl:Gasu_10570"/>
<dbReference type="Gramene" id="EME31675">
    <property type="protein sequence ID" value="EME31675"/>
    <property type="gene ID" value="Gasu_10570"/>
</dbReference>
<dbReference type="RefSeq" id="XP_005708195.1">
    <property type="nucleotide sequence ID" value="XM_005708138.1"/>
</dbReference>
<feature type="active site" description="O-(5'-phospho-DNA)-tyrosine intermediate" evidence="7">
    <location>
        <position position="193"/>
    </location>
</feature>
<feature type="domain" description="Topo IIA-type catalytic" evidence="9">
    <location>
        <begin position="105"/>
        <end position="588"/>
    </location>
</feature>
<dbReference type="InterPro" id="IPR006691">
    <property type="entry name" value="GyrA/parC_rep"/>
</dbReference>
<dbReference type="EMBL" id="KB454490">
    <property type="protein sequence ID" value="EME31675.1"/>
    <property type="molecule type" value="Genomic_DNA"/>
</dbReference>
<dbReference type="GO" id="GO:0003677">
    <property type="term" value="F:DNA binding"/>
    <property type="evidence" value="ECO:0007669"/>
    <property type="project" value="UniProtKB-UniRule"/>
</dbReference>
<dbReference type="OrthoDB" id="734at2759"/>
<keyword evidence="6 7" id="KW-0413">Isomerase</keyword>
<dbReference type="Gene3D" id="3.90.199.10">
    <property type="entry name" value="Topoisomerase II, domain 5"/>
    <property type="match status" value="1"/>
</dbReference>
<dbReference type="GO" id="GO:0003918">
    <property type="term" value="F:DNA topoisomerase type II (double strand cut, ATP-hydrolyzing) activity"/>
    <property type="evidence" value="ECO:0007669"/>
    <property type="project" value="UniProtKB-EC"/>
</dbReference>
<organism evidence="10 11">
    <name type="scientific">Galdieria sulphuraria</name>
    <name type="common">Red alga</name>
    <dbReference type="NCBI Taxonomy" id="130081"/>
    <lineage>
        <taxon>Eukaryota</taxon>
        <taxon>Rhodophyta</taxon>
        <taxon>Bangiophyceae</taxon>
        <taxon>Galdieriales</taxon>
        <taxon>Galdieriaceae</taxon>
        <taxon>Galdieria</taxon>
    </lineage>
</organism>
<keyword evidence="11" id="KW-1185">Reference proteome</keyword>
<comment type="catalytic activity">
    <reaction evidence="1 7">
        <text>ATP-dependent breakage, passage and rejoining of double-stranded DNA.</text>
        <dbReference type="EC" id="5.6.2.2"/>
    </reaction>
</comment>
<proteinExistence type="inferred from homology"/>
<dbReference type="NCBIfam" id="TIGR01063">
    <property type="entry name" value="gyrA"/>
    <property type="match status" value="1"/>
</dbReference>
<dbReference type="FunFam" id="3.90.199.10:FF:000001">
    <property type="entry name" value="DNA gyrase subunit A"/>
    <property type="match status" value="1"/>
</dbReference>
<dbReference type="SMART" id="SM00434">
    <property type="entry name" value="TOP4c"/>
    <property type="match status" value="1"/>
</dbReference>
<dbReference type="OMA" id="THHWLLF"/>
<dbReference type="PROSITE" id="PS52040">
    <property type="entry name" value="TOPO_IIA"/>
    <property type="match status" value="1"/>
</dbReference>
<evidence type="ECO:0000256" key="7">
    <source>
        <dbReference type="PROSITE-ProRule" id="PRU01384"/>
    </source>
</evidence>
<keyword evidence="5 7" id="KW-0238">DNA-binding</keyword>
<dbReference type="InterPro" id="IPR050220">
    <property type="entry name" value="Type_II_DNA_Topoisomerases"/>
</dbReference>
<dbReference type="InterPro" id="IPR035516">
    <property type="entry name" value="Gyrase/topoIV_suA_C"/>
</dbReference>
<dbReference type="NCBIfam" id="NF004044">
    <property type="entry name" value="PRK05561.1"/>
    <property type="match status" value="1"/>
</dbReference>
<dbReference type="Gene3D" id="3.30.1360.40">
    <property type="match status" value="1"/>
</dbReference>
<sequence>MPREQPLGWMPCRCIPLSCTKPISFLSVWRSSVRRYTSKKPLEPKWRNSKYLQKGAKKVRNIEASATTSSKYKQEDEKVIPTELGEEVSKSYLEYALSVILGRAIPDARDGLKPVHRRILFGMYRLGLFSEGPFRKCARVVGEVLGKYHPHGDSAVYDALVRMAQNFVMRVCLVDGHGNFGSVDHDPPAAMRYTECRLSSFAQTALLGDLDKNTVTLLPNFDNSDWEPQVLPAKVPNLLLNGSSGIAVGMATNIPPHHLGELCNGLLALIDNPDITIEQLTEHIRGPDFPTGGTIMGTQGIEAFYKTGHGSIVMRAKTHIEHQKDGIRSHRQAIIVDELPYGVNKAAMVSHIAEMVQSKRLENIADIRDESDRDGTRVVIEVKKGADPELVLYQLYKLSAMQTSFAGNMLALVDNRPRRMTLKEYLQTFLQFRVQIVRRRCEYELSKAKERKHLLDGFLLVLSCLDQIIALIRSAPDSTIAKAVLMGQKDTLEYNKKHKLSFQLSEKQAEAILSMQLRRLTQLEWQRVEMEAKQLTSEIEDLQDVLQKEQRVYGIIADELKTCASRFNYPRQTMISTERADILETKTIPNEKSLLIVTSKNFIKRMSFTDFESQRRGTKGKTGITLREDETVEYLIACYGHDTLLFTCKQGRMYSIPAHRIPLESRVSRGNALAMLLDEDCVENGISGLLSISSLSKDDYVVLVTKQGAIKRCSFSLFEHFNRKGKMAIRLSNGTDSLWLKRCKLNDWIVLSTRQGRVLKFQVNEKNLMDTGRTSRGVRAIRLKADDCLIDVDVISSQTSQEQCHFLAVTKTGKGKRIMASEIPVRKRYQMGVVAIKFDTKRRDELVCFRVCRNEEVVLCTNTGRIVRQSVDDIPIQSRFAKGVFIQRLDQKEEMAALTIPEWEKNQVEIN</sequence>
<dbReference type="PANTHER" id="PTHR43493:SF5">
    <property type="entry name" value="DNA GYRASE SUBUNIT A, CHLOROPLASTIC_MITOCHONDRIAL"/>
    <property type="match status" value="1"/>
</dbReference>
<dbReference type="GO" id="GO:0005524">
    <property type="term" value="F:ATP binding"/>
    <property type="evidence" value="ECO:0007669"/>
    <property type="project" value="InterPro"/>
</dbReference>
<dbReference type="CDD" id="cd00187">
    <property type="entry name" value="TOP4c"/>
    <property type="match status" value="1"/>
</dbReference>
<evidence type="ECO:0000313" key="10">
    <source>
        <dbReference type="EMBL" id="EME31675.1"/>
    </source>
</evidence>
<dbReference type="InterPro" id="IPR013758">
    <property type="entry name" value="Topo_IIA_A/C_ab"/>
</dbReference>
<protein>
    <recommendedName>
        <fullName evidence="3">DNA topoisomerase (ATP-hydrolyzing)</fullName>
        <ecNumber evidence="3">5.6.2.2</ecNumber>
    </recommendedName>
</protein>